<keyword evidence="2" id="KW-1185">Reference proteome</keyword>
<gene>
    <name evidence="1" type="ORF">VXS06_00030</name>
</gene>
<dbReference type="Proteomes" id="UP001306119">
    <property type="component" value="Unassembled WGS sequence"/>
</dbReference>
<name>A0ABU6L1F9_9GAMM</name>
<dbReference type="RefSeq" id="WP_327773700.1">
    <property type="nucleotide sequence ID" value="NZ_JAYXUG010000001.1"/>
</dbReference>
<dbReference type="EMBL" id="JAYXUG010000001">
    <property type="protein sequence ID" value="MEC6830179.1"/>
    <property type="molecule type" value="Genomic_DNA"/>
</dbReference>
<proteinExistence type="predicted"/>
<sequence>MSGTEADVTFSHILSGYFEADEKEKRFMETCAALSLLKCTLSSESPSGLSNLASGIEKVSEGIRKSLER</sequence>
<protein>
    <submittedName>
        <fullName evidence="1">Uncharacterized protein</fullName>
    </submittedName>
</protein>
<evidence type="ECO:0000313" key="2">
    <source>
        <dbReference type="Proteomes" id="UP001306119"/>
    </source>
</evidence>
<accession>A0ABU6L1F9</accession>
<reference evidence="1 2" key="1">
    <citation type="submission" date="2024-01" db="EMBL/GenBank/DDBJ databases">
        <title>Active colonisers of the gastrointestinal tract of Atlantic salmon farmed in a warm water region.</title>
        <authorList>
            <person name="Bowman J.P."/>
        </authorList>
    </citation>
    <scope>NUCLEOTIDE SEQUENCE [LARGE SCALE GENOMIC DNA]</scope>
    <source>
        <strain evidence="1 2">S3MW1</strain>
    </source>
</reference>
<organism evidence="1 2">
    <name type="scientific">Photobacterium toruni</name>
    <dbReference type="NCBI Taxonomy" id="1935446"/>
    <lineage>
        <taxon>Bacteria</taxon>
        <taxon>Pseudomonadati</taxon>
        <taxon>Pseudomonadota</taxon>
        <taxon>Gammaproteobacteria</taxon>
        <taxon>Vibrionales</taxon>
        <taxon>Vibrionaceae</taxon>
        <taxon>Photobacterium</taxon>
    </lineage>
</organism>
<comment type="caution">
    <text evidence="1">The sequence shown here is derived from an EMBL/GenBank/DDBJ whole genome shotgun (WGS) entry which is preliminary data.</text>
</comment>
<evidence type="ECO:0000313" key="1">
    <source>
        <dbReference type="EMBL" id="MEC6830179.1"/>
    </source>
</evidence>